<dbReference type="EMBL" id="FMWK01000001">
    <property type="protein sequence ID" value="SCZ76399.1"/>
    <property type="molecule type" value="Genomic_DNA"/>
</dbReference>
<comment type="pathway">
    <text evidence="2">Glycan biosynthesis; alginate biosynthesis.</text>
</comment>
<dbReference type="GO" id="GO:0042597">
    <property type="term" value="C:periplasmic space"/>
    <property type="evidence" value="ECO:0007669"/>
    <property type="project" value="UniProtKB-SubCell"/>
</dbReference>
<dbReference type="GO" id="GO:0042121">
    <property type="term" value="P:alginic acid biosynthetic process"/>
    <property type="evidence" value="ECO:0007669"/>
    <property type="project" value="UniProtKB-UniPathway"/>
</dbReference>
<dbReference type="InterPro" id="IPR031811">
    <property type="entry name" value="ALGX/ALGJ_SGNH-like"/>
</dbReference>
<keyword evidence="7" id="KW-1133">Transmembrane helix</keyword>
<dbReference type="Pfam" id="PF16822">
    <property type="entry name" value="ALGX"/>
    <property type="match status" value="1"/>
</dbReference>
<dbReference type="GO" id="GO:0016787">
    <property type="term" value="F:hydrolase activity"/>
    <property type="evidence" value="ECO:0007669"/>
    <property type="project" value="UniProtKB-KW"/>
</dbReference>
<sequence>MRCKLTFKNLRTKIFIVVFLLILTIPWGGGGLLCLFSADTYQAVSVVETEKRQMQNIEWSNLLNTGESVSGFIDDRIPFRYTLISIYKSMNDVIDGQYQKMATAVGQKLYSADANKNKVVERGRTNMPIVPGEEVQQAADDILDDDIFFPLRVNQDVIVGRFGWLYLYGENEYECYVGSNILSDDEMQHYVNLVNQLQAICQAQGKELYVYIAPNKSSIYPKYMPTVEKVDDWRRISRLYQKMQNEANAPFIYPIIEELEASNVFQVYYKYDSHWNHLGGLYGTNALYAAMGVEQTDPASWIVGTQDADKYELYTYMGIPDSMVTHDDAEYTVDYRPEIEVNGLDVEKMICRTTSNGANQKKLCLIGDSFRVNMMPYIAKDFTNCTFVHRDYMKEVSNDIKDADIIVIEAVERYDYEGFKTIQKVINLLSN</sequence>
<feature type="transmembrane region" description="Helical" evidence="7">
    <location>
        <begin position="12"/>
        <end position="38"/>
    </location>
</feature>
<evidence type="ECO:0000256" key="4">
    <source>
        <dbReference type="ARBA" id="ARBA00022729"/>
    </source>
</evidence>
<keyword evidence="7" id="KW-0472">Membrane</keyword>
<name>A0A1G5RSW9_PSEXY</name>
<evidence type="ECO:0000256" key="6">
    <source>
        <dbReference type="ARBA" id="ARBA00022841"/>
    </source>
</evidence>
<feature type="domain" description="AlgX/AlgJ SGNH hydrolase-like" evidence="8">
    <location>
        <begin position="157"/>
        <end position="294"/>
    </location>
</feature>
<gene>
    <name evidence="9" type="ORF">SAMN02910350_00233</name>
</gene>
<evidence type="ECO:0000256" key="5">
    <source>
        <dbReference type="ARBA" id="ARBA00022764"/>
    </source>
</evidence>
<evidence type="ECO:0000256" key="1">
    <source>
        <dbReference type="ARBA" id="ARBA00004418"/>
    </source>
</evidence>
<evidence type="ECO:0000313" key="9">
    <source>
        <dbReference type="EMBL" id="SCZ76399.1"/>
    </source>
</evidence>
<evidence type="ECO:0000256" key="7">
    <source>
        <dbReference type="SAM" id="Phobius"/>
    </source>
</evidence>
<evidence type="ECO:0000256" key="2">
    <source>
        <dbReference type="ARBA" id="ARBA00005182"/>
    </source>
</evidence>
<dbReference type="GO" id="GO:0016740">
    <property type="term" value="F:transferase activity"/>
    <property type="evidence" value="ECO:0007669"/>
    <property type="project" value="UniProtKB-KW"/>
</dbReference>
<comment type="subcellular location">
    <subcellularLocation>
        <location evidence="1">Periplasm</location>
    </subcellularLocation>
</comment>
<evidence type="ECO:0000313" key="10">
    <source>
        <dbReference type="Proteomes" id="UP000199428"/>
    </source>
</evidence>
<organism evidence="9 10">
    <name type="scientific">Pseudobutyrivibrio xylanivorans</name>
    <dbReference type="NCBI Taxonomy" id="185007"/>
    <lineage>
        <taxon>Bacteria</taxon>
        <taxon>Bacillati</taxon>
        <taxon>Bacillota</taxon>
        <taxon>Clostridia</taxon>
        <taxon>Lachnospirales</taxon>
        <taxon>Lachnospiraceae</taxon>
        <taxon>Pseudobutyrivibrio</taxon>
    </lineage>
</organism>
<keyword evidence="5" id="KW-0574">Periplasm</keyword>
<keyword evidence="6" id="KW-0016">Alginate biosynthesis</keyword>
<keyword evidence="9" id="KW-0378">Hydrolase</keyword>
<keyword evidence="7" id="KW-0812">Transmembrane</keyword>
<dbReference type="Proteomes" id="UP000199428">
    <property type="component" value="Unassembled WGS sequence"/>
</dbReference>
<dbReference type="AlphaFoldDB" id="A0A1G5RSW9"/>
<keyword evidence="3 9" id="KW-0808">Transferase</keyword>
<protein>
    <submittedName>
        <fullName evidence="9">SGNH hydrolase-like domain-containing protein, acetyltransferase AlgX</fullName>
    </submittedName>
</protein>
<reference evidence="9 10" key="1">
    <citation type="submission" date="2016-10" db="EMBL/GenBank/DDBJ databases">
        <authorList>
            <person name="de Groot N.N."/>
        </authorList>
    </citation>
    <scope>NUCLEOTIDE SEQUENCE [LARGE SCALE GENOMIC DNA]</scope>
    <source>
        <strain evidence="9 10">DSM 10317</strain>
    </source>
</reference>
<accession>A0A1G5RSW9</accession>
<proteinExistence type="predicted"/>
<evidence type="ECO:0000256" key="3">
    <source>
        <dbReference type="ARBA" id="ARBA00022679"/>
    </source>
</evidence>
<evidence type="ECO:0000259" key="8">
    <source>
        <dbReference type="Pfam" id="PF16822"/>
    </source>
</evidence>
<dbReference type="UniPathway" id="UPA00286"/>
<keyword evidence="4" id="KW-0732">Signal</keyword>